<dbReference type="CDD" id="cd06464">
    <property type="entry name" value="ACD_sHsps-like"/>
    <property type="match status" value="1"/>
</dbReference>
<keyword evidence="6" id="KW-1185">Reference proteome</keyword>
<organism evidence="5 6">
    <name type="scientific">Rhodococcus olei</name>
    <dbReference type="NCBI Taxonomy" id="2161675"/>
    <lineage>
        <taxon>Bacteria</taxon>
        <taxon>Bacillati</taxon>
        <taxon>Actinomycetota</taxon>
        <taxon>Actinomycetes</taxon>
        <taxon>Mycobacteriales</taxon>
        <taxon>Nocardiaceae</taxon>
        <taxon>Rhodococcus</taxon>
    </lineage>
</organism>
<evidence type="ECO:0000313" key="6">
    <source>
        <dbReference type="Proteomes" id="UP001501183"/>
    </source>
</evidence>
<dbReference type="InterPro" id="IPR002068">
    <property type="entry name" value="A-crystallin/Hsp20_dom"/>
</dbReference>
<name>A0ABP8PMW0_9NOCA</name>
<sequence length="154" mass="17005">MGMLSPRHQHQPMSMWPAMPDWSDLVARLESMSPWTPLDSHMIRVEEHLAEGRYTLRAELPGVDPAKDIDISIRDGQLTITAERSEQKAEGTRSEFHYGSFYRSMPLPAGAQEGDIDASYADGILTVTVPVAEAPSSERHVEIRTAGGNEDATS</sequence>
<dbReference type="Proteomes" id="UP001501183">
    <property type="component" value="Unassembled WGS sequence"/>
</dbReference>
<dbReference type="RefSeq" id="WP_345351547.1">
    <property type="nucleotide sequence ID" value="NZ_BAABFB010000072.1"/>
</dbReference>
<evidence type="ECO:0000256" key="1">
    <source>
        <dbReference type="ARBA" id="ARBA00023016"/>
    </source>
</evidence>
<comment type="caution">
    <text evidence="5">The sequence shown here is derived from an EMBL/GenBank/DDBJ whole genome shotgun (WGS) entry which is preliminary data.</text>
</comment>
<dbReference type="InterPro" id="IPR044587">
    <property type="entry name" value="HSP21-like"/>
</dbReference>
<evidence type="ECO:0000313" key="5">
    <source>
        <dbReference type="EMBL" id="GAA4488435.1"/>
    </source>
</evidence>
<accession>A0ABP8PMW0</accession>
<dbReference type="PANTHER" id="PTHR46733">
    <property type="entry name" value="26.5 KDA HEAT SHOCK PROTEIN, MITOCHONDRIAL"/>
    <property type="match status" value="1"/>
</dbReference>
<dbReference type="EMBL" id="BAABFB010000072">
    <property type="protein sequence ID" value="GAA4488435.1"/>
    <property type="molecule type" value="Genomic_DNA"/>
</dbReference>
<protein>
    <submittedName>
        <fullName evidence="5">Alpha-crystallin HspX</fullName>
    </submittedName>
</protein>
<evidence type="ECO:0000259" key="4">
    <source>
        <dbReference type="PROSITE" id="PS01031"/>
    </source>
</evidence>
<dbReference type="Gene3D" id="2.60.40.790">
    <property type="match status" value="1"/>
</dbReference>
<dbReference type="PANTHER" id="PTHR46733:SF4">
    <property type="entry name" value="HEAT SHOCK PROTEIN 21, CHLOROPLASTIC"/>
    <property type="match status" value="1"/>
</dbReference>
<comment type="similarity">
    <text evidence="2 3">Belongs to the small heat shock protein (HSP20) family.</text>
</comment>
<dbReference type="Pfam" id="PF00011">
    <property type="entry name" value="HSP20"/>
    <property type="match status" value="1"/>
</dbReference>
<dbReference type="SUPFAM" id="SSF49764">
    <property type="entry name" value="HSP20-like chaperones"/>
    <property type="match status" value="1"/>
</dbReference>
<dbReference type="InterPro" id="IPR008978">
    <property type="entry name" value="HSP20-like_chaperone"/>
</dbReference>
<evidence type="ECO:0000256" key="2">
    <source>
        <dbReference type="PROSITE-ProRule" id="PRU00285"/>
    </source>
</evidence>
<reference evidence="6" key="1">
    <citation type="journal article" date="2019" name="Int. J. Syst. Evol. Microbiol.">
        <title>The Global Catalogue of Microorganisms (GCM) 10K type strain sequencing project: providing services to taxonomists for standard genome sequencing and annotation.</title>
        <authorList>
            <consortium name="The Broad Institute Genomics Platform"/>
            <consortium name="The Broad Institute Genome Sequencing Center for Infectious Disease"/>
            <person name="Wu L."/>
            <person name="Ma J."/>
        </authorList>
    </citation>
    <scope>NUCLEOTIDE SEQUENCE [LARGE SCALE GENOMIC DNA]</scope>
    <source>
        <strain evidence="6">JCM 32206</strain>
    </source>
</reference>
<keyword evidence="1" id="KW-0346">Stress response</keyword>
<feature type="domain" description="SHSP" evidence="4">
    <location>
        <begin position="36"/>
        <end position="146"/>
    </location>
</feature>
<gene>
    <name evidence="5" type="primary">hspX</name>
    <name evidence="5" type="ORF">GCM10023094_48310</name>
</gene>
<dbReference type="PROSITE" id="PS01031">
    <property type="entry name" value="SHSP"/>
    <property type="match status" value="1"/>
</dbReference>
<proteinExistence type="inferred from homology"/>
<evidence type="ECO:0000256" key="3">
    <source>
        <dbReference type="RuleBase" id="RU003616"/>
    </source>
</evidence>